<reference evidence="2 3" key="1">
    <citation type="submission" date="2020-08" db="EMBL/GenBank/DDBJ databases">
        <title>Genomic Encyclopedia of Type Strains, Phase IV (KMG-V): Genome sequencing to study the core and pangenomes of soil and plant-associated prokaryotes.</title>
        <authorList>
            <person name="Whitman W."/>
        </authorList>
    </citation>
    <scope>NUCLEOTIDE SEQUENCE [LARGE SCALE GENOMIC DNA]</scope>
    <source>
        <strain evidence="2 3">M2T3</strain>
    </source>
</reference>
<gene>
    <name evidence="2" type="ORF">HDF25_005057</name>
</gene>
<protein>
    <recommendedName>
        <fullName evidence="1">Tail specific protease domain-containing protein</fullName>
    </recommendedName>
</protein>
<sequence length="482" mass="55004">MRVFFTNVIIKYVCVTIILTAYSFHGQANTSDSTDRLSVLQMKQDLAYTYQKLNENHINPYLYITKAELFRKYQTISKQITHPLTRLQFYVIVSQLVTALRDGHTIIDPPTNYYEAYTKTGLVFPIMVMMNEDGIFVMNNSLNHSPIRKGDQLLSINGHTALALTADFRTLINDVSPLYDIYAQLFNELYWFKYGAYKSYQIRYKHPSGQIGTTTVSGITKEQFKTDISTTASDFEFKMIDRTTGLLTFNRMFKTKEFDTFLDSTFSVIRENHITNLIIDIRKNGGGRGRMADSLFNYLTNQPYQLYTGIKYKITQDLKDLYLSHDPNHSDPVDSAFIMSQPNGIVADYLKFNHKEMITVTPHLKTNVFKGKTYLLTSNHTFSGGAIIAGLFKCNGFGKIIGTEPAQTTKFVADHTYVSLPNSKLDLGISFVELHLPCEQSYYHGIKPDFEIKPKSTDIKKGVDTQLQFALQLIRPGNQSDN</sequence>
<evidence type="ECO:0000313" key="2">
    <source>
        <dbReference type="EMBL" id="MBB6502874.1"/>
    </source>
</evidence>
<dbReference type="InterPro" id="IPR029045">
    <property type="entry name" value="ClpP/crotonase-like_dom_sf"/>
</dbReference>
<dbReference type="Pfam" id="PF03572">
    <property type="entry name" value="Peptidase_S41"/>
    <property type="match status" value="1"/>
</dbReference>
<dbReference type="InterPro" id="IPR005151">
    <property type="entry name" value="Tail-specific_protease"/>
</dbReference>
<dbReference type="SUPFAM" id="SSF52096">
    <property type="entry name" value="ClpP/crotonase"/>
    <property type="match status" value="1"/>
</dbReference>
<organism evidence="2 3">
    <name type="scientific">Pedobacter cryoconitis</name>
    <dbReference type="NCBI Taxonomy" id="188932"/>
    <lineage>
        <taxon>Bacteria</taxon>
        <taxon>Pseudomonadati</taxon>
        <taxon>Bacteroidota</taxon>
        <taxon>Sphingobacteriia</taxon>
        <taxon>Sphingobacteriales</taxon>
        <taxon>Sphingobacteriaceae</taxon>
        <taxon>Pedobacter</taxon>
    </lineage>
</organism>
<dbReference type="PANTHER" id="PTHR32060">
    <property type="entry name" value="TAIL-SPECIFIC PROTEASE"/>
    <property type="match status" value="1"/>
</dbReference>
<dbReference type="Proteomes" id="UP000521017">
    <property type="component" value="Unassembled WGS sequence"/>
</dbReference>
<comment type="caution">
    <text evidence="2">The sequence shown here is derived from an EMBL/GenBank/DDBJ whole genome shotgun (WGS) entry which is preliminary data.</text>
</comment>
<name>A0A7X0J855_9SPHI</name>
<evidence type="ECO:0000259" key="1">
    <source>
        <dbReference type="Pfam" id="PF03572"/>
    </source>
</evidence>
<dbReference type="GO" id="GO:0004175">
    <property type="term" value="F:endopeptidase activity"/>
    <property type="evidence" value="ECO:0007669"/>
    <property type="project" value="TreeGrafter"/>
</dbReference>
<proteinExistence type="predicted"/>
<dbReference type="GO" id="GO:0030288">
    <property type="term" value="C:outer membrane-bounded periplasmic space"/>
    <property type="evidence" value="ECO:0007669"/>
    <property type="project" value="TreeGrafter"/>
</dbReference>
<feature type="domain" description="Tail specific protease" evidence="1">
    <location>
        <begin position="245"/>
        <end position="451"/>
    </location>
</feature>
<dbReference type="AlphaFoldDB" id="A0A7X0J855"/>
<accession>A0A7X0J855</accession>
<evidence type="ECO:0000313" key="3">
    <source>
        <dbReference type="Proteomes" id="UP000521017"/>
    </source>
</evidence>
<dbReference type="GO" id="GO:0007165">
    <property type="term" value="P:signal transduction"/>
    <property type="evidence" value="ECO:0007669"/>
    <property type="project" value="TreeGrafter"/>
</dbReference>
<dbReference type="RefSeq" id="WP_184629117.1">
    <property type="nucleotide sequence ID" value="NZ_JACHCC010000016.1"/>
</dbReference>
<dbReference type="EMBL" id="JACHCC010000016">
    <property type="protein sequence ID" value="MBB6502874.1"/>
    <property type="molecule type" value="Genomic_DNA"/>
</dbReference>
<dbReference type="GO" id="GO:0008236">
    <property type="term" value="F:serine-type peptidase activity"/>
    <property type="evidence" value="ECO:0007669"/>
    <property type="project" value="InterPro"/>
</dbReference>
<dbReference type="PANTHER" id="PTHR32060:SF30">
    <property type="entry name" value="CARBOXY-TERMINAL PROCESSING PROTEASE CTPA"/>
    <property type="match status" value="1"/>
</dbReference>
<dbReference type="GO" id="GO:0006508">
    <property type="term" value="P:proteolysis"/>
    <property type="evidence" value="ECO:0007669"/>
    <property type="project" value="InterPro"/>
</dbReference>
<dbReference type="Gene3D" id="3.90.226.10">
    <property type="entry name" value="2-enoyl-CoA Hydratase, Chain A, domain 1"/>
    <property type="match status" value="1"/>
</dbReference>